<evidence type="ECO:0000313" key="1">
    <source>
        <dbReference type="EMBL" id="OTF79383.1"/>
    </source>
</evidence>
<gene>
    <name evidence="1" type="ORF">BLA29_013041</name>
</gene>
<organism evidence="1 2">
    <name type="scientific">Euroglyphus maynei</name>
    <name type="common">Mayne's house dust mite</name>
    <dbReference type="NCBI Taxonomy" id="6958"/>
    <lineage>
        <taxon>Eukaryota</taxon>
        <taxon>Metazoa</taxon>
        <taxon>Ecdysozoa</taxon>
        <taxon>Arthropoda</taxon>
        <taxon>Chelicerata</taxon>
        <taxon>Arachnida</taxon>
        <taxon>Acari</taxon>
        <taxon>Acariformes</taxon>
        <taxon>Sarcoptiformes</taxon>
        <taxon>Astigmata</taxon>
        <taxon>Psoroptidia</taxon>
        <taxon>Analgoidea</taxon>
        <taxon>Pyroglyphidae</taxon>
        <taxon>Pyroglyphinae</taxon>
        <taxon>Euroglyphus</taxon>
    </lineage>
</organism>
<proteinExistence type="predicted"/>
<evidence type="ECO:0000313" key="2">
    <source>
        <dbReference type="Proteomes" id="UP000194236"/>
    </source>
</evidence>
<keyword evidence="2" id="KW-1185">Reference proteome</keyword>
<dbReference type="EMBL" id="MUJZ01023387">
    <property type="protein sequence ID" value="OTF79383.1"/>
    <property type="molecule type" value="Genomic_DNA"/>
</dbReference>
<dbReference type="AlphaFoldDB" id="A0A1Y3BHT8"/>
<dbReference type="Proteomes" id="UP000194236">
    <property type="component" value="Unassembled WGS sequence"/>
</dbReference>
<protein>
    <submittedName>
        <fullName evidence="1">Uncharacterized protein</fullName>
    </submittedName>
</protein>
<sequence>MYFDHSHENHWPLLNKELRRKNYVKHRKKVIQPQQSIHIILIIIIRNYPNRIQC</sequence>
<reference evidence="1 2" key="1">
    <citation type="submission" date="2017-03" db="EMBL/GenBank/DDBJ databases">
        <title>Genome Survey of Euroglyphus maynei.</title>
        <authorList>
            <person name="Arlian L.G."/>
            <person name="Morgan M.S."/>
            <person name="Rider S.D."/>
        </authorList>
    </citation>
    <scope>NUCLEOTIDE SEQUENCE [LARGE SCALE GENOMIC DNA]</scope>
    <source>
        <strain evidence="1">Arlian Lab</strain>
        <tissue evidence="1">Whole body</tissue>
    </source>
</reference>
<comment type="caution">
    <text evidence="1">The sequence shown here is derived from an EMBL/GenBank/DDBJ whole genome shotgun (WGS) entry which is preliminary data.</text>
</comment>
<accession>A0A1Y3BHT8</accession>
<name>A0A1Y3BHT8_EURMA</name>